<feature type="transmembrane region" description="Helical" evidence="1">
    <location>
        <begin position="189"/>
        <end position="212"/>
    </location>
</feature>
<sequence>MDEATGRPRQPPGFFSFLGHGALLPARNRGLFLPLLALTAGLAAALLLGNALAVQPLAAAVLVDADGISRADPASAAYRDLVRSLEAHVRGLLLAAGACLLAAVVAGSAIKVATVFAAVAAFSSSSVSGGAATTAGAALEKAKGNVWGAVLTVAFGYVLEAACAGAIAALAVLGVVLLDYSLLLLFLDALLVLLASLFLVYLTVVCSVAVVVSAAEGGSGRRGAAAVSRAWRLMRGRAAQAALYVVATCALGALVSPMYTLAVRWWPRSAAAGVAAGVAYVLLLGAVEVFSVAAVTAYYFECRESKEEEEEIMAGHRYIKLPNGDEQPNI</sequence>
<accession>A0A5J9W2K0</accession>
<organism evidence="2 3">
    <name type="scientific">Eragrostis curvula</name>
    <name type="common">weeping love grass</name>
    <dbReference type="NCBI Taxonomy" id="38414"/>
    <lineage>
        <taxon>Eukaryota</taxon>
        <taxon>Viridiplantae</taxon>
        <taxon>Streptophyta</taxon>
        <taxon>Embryophyta</taxon>
        <taxon>Tracheophyta</taxon>
        <taxon>Spermatophyta</taxon>
        <taxon>Magnoliopsida</taxon>
        <taxon>Liliopsida</taxon>
        <taxon>Poales</taxon>
        <taxon>Poaceae</taxon>
        <taxon>PACMAD clade</taxon>
        <taxon>Chloridoideae</taxon>
        <taxon>Eragrostideae</taxon>
        <taxon>Eragrostidinae</taxon>
        <taxon>Eragrostis</taxon>
    </lineage>
</organism>
<dbReference type="PANTHER" id="PTHR34483">
    <property type="entry name" value="OS09G0129800 PROTEIN"/>
    <property type="match status" value="1"/>
</dbReference>
<feature type="transmembrane region" description="Helical" evidence="1">
    <location>
        <begin position="241"/>
        <end position="266"/>
    </location>
</feature>
<proteinExistence type="predicted"/>
<feature type="non-terminal residue" evidence="2">
    <location>
        <position position="1"/>
    </location>
</feature>
<feature type="transmembrane region" description="Helical" evidence="1">
    <location>
        <begin position="91"/>
        <end position="110"/>
    </location>
</feature>
<feature type="transmembrane region" description="Helical" evidence="1">
    <location>
        <begin position="146"/>
        <end position="177"/>
    </location>
</feature>
<reference evidence="2 3" key="1">
    <citation type="journal article" date="2019" name="Sci. Rep.">
        <title>A high-quality genome of Eragrostis curvula grass provides insights into Poaceae evolution and supports new strategies to enhance forage quality.</title>
        <authorList>
            <person name="Carballo J."/>
            <person name="Santos B.A.C.M."/>
            <person name="Zappacosta D."/>
            <person name="Garbus I."/>
            <person name="Selva J.P."/>
            <person name="Gallo C.A."/>
            <person name="Diaz A."/>
            <person name="Albertini E."/>
            <person name="Caccamo M."/>
            <person name="Echenique V."/>
        </authorList>
    </citation>
    <scope>NUCLEOTIDE SEQUENCE [LARGE SCALE GENOMIC DNA]</scope>
    <source>
        <strain evidence="3">cv. Victoria</strain>
        <tissue evidence="2">Leaf</tissue>
    </source>
</reference>
<keyword evidence="1" id="KW-0472">Membrane</keyword>
<protein>
    <submittedName>
        <fullName evidence="2">Uncharacterized protein</fullName>
    </submittedName>
</protein>
<keyword evidence="1" id="KW-1133">Transmembrane helix</keyword>
<feature type="transmembrane region" description="Helical" evidence="1">
    <location>
        <begin position="278"/>
        <end position="300"/>
    </location>
</feature>
<dbReference type="Proteomes" id="UP000324897">
    <property type="component" value="Unassembled WGS sequence"/>
</dbReference>
<comment type="caution">
    <text evidence="2">The sequence shown here is derived from an EMBL/GenBank/DDBJ whole genome shotgun (WGS) entry which is preliminary data.</text>
</comment>
<evidence type="ECO:0000313" key="3">
    <source>
        <dbReference type="Proteomes" id="UP000324897"/>
    </source>
</evidence>
<evidence type="ECO:0000256" key="1">
    <source>
        <dbReference type="SAM" id="Phobius"/>
    </source>
</evidence>
<dbReference type="Gramene" id="TVU42147">
    <property type="protein sequence ID" value="TVU42147"/>
    <property type="gene ID" value="EJB05_08539"/>
</dbReference>
<dbReference type="OrthoDB" id="695470at2759"/>
<gene>
    <name evidence="2" type="ORF">EJB05_08539</name>
</gene>
<dbReference type="EMBL" id="RWGY01000005">
    <property type="protein sequence ID" value="TVU42147.1"/>
    <property type="molecule type" value="Genomic_DNA"/>
</dbReference>
<feature type="transmembrane region" description="Helical" evidence="1">
    <location>
        <begin position="31"/>
        <end position="53"/>
    </location>
</feature>
<dbReference type="PANTHER" id="PTHR34483:SF4">
    <property type="entry name" value="OS08G0256000 PROTEIN"/>
    <property type="match status" value="1"/>
</dbReference>
<keyword evidence="3" id="KW-1185">Reference proteome</keyword>
<evidence type="ECO:0000313" key="2">
    <source>
        <dbReference type="EMBL" id="TVU42147.1"/>
    </source>
</evidence>
<keyword evidence="1" id="KW-0812">Transmembrane</keyword>
<dbReference type="AlphaFoldDB" id="A0A5J9W2K0"/>
<name>A0A5J9W2K0_9POAL</name>